<gene>
    <name evidence="1" type="ORF">AgrTiChry5_161</name>
</gene>
<evidence type="ECO:0000313" key="1">
    <source>
        <dbReference type="EMBL" id="ARU12572.1"/>
    </source>
</evidence>
<proteinExistence type="predicted"/>
<dbReference type="EMBL" id="KX388536">
    <property type="protein sequence ID" value="ARU12572.1"/>
    <property type="molecule type" value="Genomic_DNA"/>
</dbReference>
<accession>A0A2P0QJX3</accession>
<reference evidence="1" key="1">
    <citation type="journal article" date="2018" name="Plasmid">
        <title>Complete sequence of the tumor-inducing plasmid pTiChry5 from the hypervirulent Agrobacterium tumefaciens strain Chry5.</title>
        <authorList>
            <person name="Shao S."/>
            <person name="Zhang X."/>
            <person name="van Heusden G.P.H."/>
            <person name="Hooykaas P.J."/>
        </authorList>
    </citation>
    <scope>NUCLEOTIDE SEQUENCE</scope>
    <source>
        <strain evidence="1">Chry5</strain>
        <plasmid evidence="1">pTiChry5</plasmid>
    </source>
</reference>
<dbReference type="AlphaFoldDB" id="A0A2P0QJX3"/>
<keyword evidence="1" id="KW-0614">Plasmid</keyword>
<organism evidence="1">
    <name type="scientific">Agrobacterium tumefaciens</name>
    <dbReference type="NCBI Taxonomy" id="358"/>
    <lineage>
        <taxon>Bacteria</taxon>
        <taxon>Pseudomonadati</taxon>
        <taxon>Pseudomonadota</taxon>
        <taxon>Alphaproteobacteria</taxon>
        <taxon>Hyphomicrobiales</taxon>
        <taxon>Rhizobiaceae</taxon>
        <taxon>Rhizobium/Agrobacterium group</taxon>
        <taxon>Agrobacterium</taxon>
        <taxon>Agrobacterium tumefaciens complex</taxon>
    </lineage>
</organism>
<sequence>MGSSSELRLTADDENANQVFQFYDKNSQSLLQVKRFEVTATID</sequence>
<name>A0A2P0QJX3_AGRTU</name>
<protein>
    <submittedName>
        <fullName evidence="1">Uncharacterized protein</fullName>
    </submittedName>
</protein>
<geneLocation type="plasmid" evidence="1">
    <name>pTiChry5</name>
</geneLocation>